<gene>
    <name evidence="2" type="ORF">BXYJ_LOCUS8220</name>
</gene>
<accession>A0A811LB23</accession>
<organism evidence="2 3">
    <name type="scientific">Bursaphelenchus xylophilus</name>
    <name type="common">Pinewood nematode worm</name>
    <name type="synonym">Aphelenchoides xylophilus</name>
    <dbReference type="NCBI Taxonomy" id="6326"/>
    <lineage>
        <taxon>Eukaryota</taxon>
        <taxon>Metazoa</taxon>
        <taxon>Ecdysozoa</taxon>
        <taxon>Nematoda</taxon>
        <taxon>Chromadorea</taxon>
        <taxon>Rhabditida</taxon>
        <taxon>Tylenchina</taxon>
        <taxon>Tylenchomorpha</taxon>
        <taxon>Aphelenchoidea</taxon>
        <taxon>Aphelenchoididae</taxon>
        <taxon>Bursaphelenchus</taxon>
    </lineage>
</organism>
<protein>
    <submittedName>
        <fullName evidence="2">(pine wood nematode) hypothetical protein</fullName>
    </submittedName>
</protein>
<reference evidence="2" key="1">
    <citation type="submission" date="2020-09" db="EMBL/GenBank/DDBJ databases">
        <authorList>
            <person name="Kikuchi T."/>
        </authorList>
    </citation>
    <scope>NUCLEOTIDE SEQUENCE</scope>
    <source>
        <strain evidence="2">Ka4C1</strain>
    </source>
</reference>
<sequence>MCDLMRFLLRDPTQFVTLAMFLLTTRAQKYGNDSTAKPEFTSDKPQGQPQKPPEEMRIKGTGRIFSTKRDLPSLLTRVEDEWTETPFVKAKVMEDIKGNRSANKSHLNDDHIFKPKNSTKTKLTKKSDKPVLRQRNNSVDTVKTTDFSRPITPVEETMSVTSLPAKYVPYETDVKLVDSWDKIELLEPDEYGFSNVKQRLPYRQTYV</sequence>
<feature type="region of interest" description="Disordered" evidence="1">
    <location>
        <begin position="33"/>
        <end position="59"/>
    </location>
</feature>
<dbReference type="EMBL" id="CAJFCV020000004">
    <property type="protein sequence ID" value="CAG9113701.1"/>
    <property type="molecule type" value="Genomic_DNA"/>
</dbReference>
<dbReference type="AlphaFoldDB" id="A0A811LB23"/>
<dbReference type="Proteomes" id="UP000582659">
    <property type="component" value="Unassembled WGS sequence"/>
</dbReference>
<feature type="region of interest" description="Disordered" evidence="1">
    <location>
        <begin position="99"/>
        <end position="129"/>
    </location>
</feature>
<dbReference type="OrthoDB" id="10581448at2759"/>
<dbReference type="SMR" id="A0A811LB23"/>
<dbReference type="Proteomes" id="UP000659654">
    <property type="component" value="Unassembled WGS sequence"/>
</dbReference>
<keyword evidence="3" id="KW-1185">Reference proteome</keyword>
<name>A0A811LB23_BURXY</name>
<evidence type="ECO:0000313" key="2">
    <source>
        <dbReference type="EMBL" id="CAD5224790.1"/>
    </source>
</evidence>
<dbReference type="EMBL" id="CAJFDI010000004">
    <property type="protein sequence ID" value="CAD5224790.1"/>
    <property type="molecule type" value="Genomic_DNA"/>
</dbReference>
<evidence type="ECO:0000256" key="1">
    <source>
        <dbReference type="SAM" id="MobiDB-lite"/>
    </source>
</evidence>
<evidence type="ECO:0000313" key="3">
    <source>
        <dbReference type="Proteomes" id="UP000659654"/>
    </source>
</evidence>
<comment type="caution">
    <text evidence="2">The sequence shown here is derived from an EMBL/GenBank/DDBJ whole genome shotgun (WGS) entry which is preliminary data.</text>
</comment>
<proteinExistence type="predicted"/>